<comment type="caution">
    <text evidence="1">The sequence shown here is derived from an EMBL/GenBank/DDBJ whole genome shotgun (WGS) entry which is preliminary data.</text>
</comment>
<dbReference type="Proteomes" id="UP000599312">
    <property type="component" value="Unassembled WGS sequence"/>
</dbReference>
<sequence>MRLFGRFVIATLSGLVLAAAVHVVVVLASPRFATESAFARIEVMPLAEKAQIVSPPGGENTWLPLPDPAVAVAACPFDLSDGPERIAAKTGPLLLSFSMHTSTGGVFFAVTDKAAVRGELAIVLMTERQLDEARAGDDEDAPSRDVRIVAPDEEGYVVIRVVAPTPSLRAQAEEAAKAVSCTIDQDEEE</sequence>
<evidence type="ECO:0008006" key="3">
    <source>
        <dbReference type="Google" id="ProtNLM"/>
    </source>
</evidence>
<proteinExistence type="predicted"/>
<evidence type="ECO:0000313" key="1">
    <source>
        <dbReference type="EMBL" id="MBF9232040.1"/>
    </source>
</evidence>
<keyword evidence="2" id="KW-1185">Reference proteome</keyword>
<dbReference type="RefSeq" id="WP_196270025.1">
    <property type="nucleotide sequence ID" value="NZ_JADQDO010000001.1"/>
</dbReference>
<name>A0A931FM15_9HYPH</name>
<dbReference type="EMBL" id="JADQDO010000001">
    <property type="protein sequence ID" value="MBF9232040.1"/>
    <property type="molecule type" value="Genomic_DNA"/>
</dbReference>
<organism evidence="1 2">
    <name type="scientific">Microvirga alba</name>
    <dbReference type="NCBI Taxonomy" id="2791025"/>
    <lineage>
        <taxon>Bacteria</taxon>
        <taxon>Pseudomonadati</taxon>
        <taxon>Pseudomonadota</taxon>
        <taxon>Alphaproteobacteria</taxon>
        <taxon>Hyphomicrobiales</taxon>
        <taxon>Methylobacteriaceae</taxon>
        <taxon>Microvirga</taxon>
    </lineage>
</organism>
<gene>
    <name evidence="1" type="ORF">I2H38_01470</name>
</gene>
<evidence type="ECO:0000313" key="2">
    <source>
        <dbReference type="Proteomes" id="UP000599312"/>
    </source>
</evidence>
<accession>A0A931FM15</accession>
<reference evidence="1" key="1">
    <citation type="submission" date="2020-11" db="EMBL/GenBank/DDBJ databases">
        <authorList>
            <person name="Kim M.K."/>
        </authorList>
    </citation>
    <scope>NUCLEOTIDE SEQUENCE</scope>
    <source>
        <strain evidence="1">BT350</strain>
    </source>
</reference>
<protein>
    <recommendedName>
        <fullName evidence="3">DUF1254 domain-containing protein</fullName>
    </recommendedName>
</protein>
<dbReference type="AlphaFoldDB" id="A0A931FM15"/>